<dbReference type="EMBL" id="BART01025193">
    <property type="protein sequence ID" value="GAG97884.1"/>
    <property type="molecule type" value="Genomic_DNA"/>
</dbReference>
<dbReference type="AlphaFoldDB" id="X1BPN3"/>
<name>X1BPN3_9ZZZZ</name>
<proteinExistence type="predicted"/>
<evidence type="ECO:0000313" key="1">
    <source>
        <dbReference type="EMBL" id="GAG97884.1"/>
    </source>
</evidence>
<comment type="caution">
    <text evidence="1">The sequence shown here is derived from an EMBL/GenBank/DDBJ whole genome shotgun (WGS) entry which is preliminary data.</text>
</comment>
<reference evidence="1" key="1">
    <citation type="journal article" date="2014" name="Front. Microbiol.">
        <title>High frequency of phylogenetically diverse reductive dehalogenase-homologous genes in deep subseafloor sedimentary metagenomes.</title>
        <authorList>
            <person name="Kawai M."/>
            <person name="Futagami T."/>
            <person name="Toyoda A."/>
            <person name="Takaki Y."/>
            <person name="Nishi S."/>
            <person name="Hori S."/>
            <person name="Arai W."/>
            <person name="Tsubouchi T."/>
            <person name="Morono Y."/>
            <person name="Uchiyama I."/>
            <person name="Ito T."/>
            <person name="Fujiyama A."/>
            <person name="Inagaki F."/>
            <person name="Takami H."/>
        </authorList>
    </citation>
    <scope>NUCLEOTIDE SEQUENCE</scope>
    <source>
        <strain evidence="1">Expedition CK06-06</strain>
    </source>
</reference>
<sequence length="75" mass="9281">KQYFSKYINKNDIIKYQLEELLSNRKYYRSMIKRMNNFLEVDNKAIGEINIEWKKLINKFNKIKKLKNPSFFNKN</sequence>
<accession>X1BPN3</accession>
<organism evidence="1">
    <name type="scientific">marine sediment metagenome</name>
    <dbReference type="NCBI Taxonomy" id="412755"/>
    <lineage>
        <taxon>unclassified sequences</taxon>
        <taxon>metagenomes</taxon>
        <taxon>ecological metagenomes</taxon>
    </lineage>
</organism>
<gene>
    <name evidence="1" type="ORF">S01H4_45278</name>
</gene>
<feature type="non-terminal residue" evidence="1">
    <location>
        <position position="1"/>
    </location>
</feature>
<protein>
    <submittedName>
        <fullName evidence="1">Uncharacterized protein</fullName>
    </submittedName>
</protein>